<comment type="caution">
    <text evidence="4">The sequence shown here is derived from an EMBL/GenBank/DDBJ whole genome shotgun (WGS) entry which is preliminary data.</text>
</comment>
<evidence type="ECO:0000313" key="4">
    <source>
        <dbReference type="EMBL" id="KAL3770637.1"/>
    </source>
</evidence>
<name>A0ABD3N3R5_9STRA</name>
<dbReference type="Gene3D" id="3.80.10.10">
    <property type="entry name" value="Ribonuclease Inhibitor"/>
    <property type="match status" value="1"/>
</dbReference>
<dbReference type="InterPro" id="IPR050216">
    <property type="entry name" value="LRR_domain-containing"/>
</dbReference>
<dbReference type="Pfam" id="PF00560">
    <property type="entry name" value="LRR_1"/>
    <property type="match status" value="1"/>
</dbReference>
<dbReference type="SUPFAM" id="SSF52058">
    <property type="entry name" value="L domain-like"/>
    <property type="match status" value="1"/>
</dbReference>
<organism evidence="4 5">
    <name type="scientific">Stephanodiscus triporus</name>
    <dbReference type="NCBI Taxonomy" id="2934178"/>
    <lineage>
        <taxon>Eukaryota</taxon>
        <taxon>Sar</taxon>
        <taxon>Stramenopiles</taxon>
        <taxon>Ochrophyta</taxon>
        <taxon>Bacillariophyta</taxon>
        <taxon>Coscinodiscophyceae</taxon>
        <taxon>Thalassiosirophycidae</taxon>
        <taxon>Stephanodiscales</taxon>
        <taxon>Stephanodiscaceae</taxon>
        <taxon>Stephanodiscus</taxon>
    </lineage>
</organism>
<dbReference type="AlphaFoldDB" id="A0ABD3N3R5"/>
<dbReference type="InterPro" id="IPR003591">
    <property type="entry name" value="Leu-rich_rpt_typical-subtyp"/>
</dbReference>
<dbReference type="InterPro" id="IPR001611">
    <property type="entry name" value="Leu-rich_rpt"/>
</dbReference>
<dbReference type="PANTHER" id="PTHR48051:SF46">
    <property type="entry name" value="LEUCINE RICH REPEAT-CONTAINING DOMAIN PROTEIN"/>
    <property type="match status" value="1"/>
</dbReference>
<protein>
    <submittedName>
        <fullName evidence="4">Uncharacterized protein</fullName>
    </submittedName>
</protein>
<dbReference type="EMBL" id="JALLAZ020001624">
    <property type="protein sequence ID" value="KAL3770637.1"/>
    <property type="molecule type" value="Genomic_DNA"/>
</dbReference>
<dbReference type="Pfam" id="PF13855">
    <property type="entry name" value="LRR_8"/>
    <property type="match status" value="1"/>
</dbReference>
<evidence type="ECO:0000313" key="5">
    <source>
        <dbReference type="Proteomes" id="UP001530315"/>
    </source>
</evidence>
<gene>
    <name evidence="4" type="ORF">ACHAW5_007092</name>
</gene>
<evidence type="ECO:0000256" key="2">
    <source>
        <dbReference type="ARBA" id="ARBA00022737"/>
    </source>
</evidence>
<sequence length="250" mass="28145">MEDNEDYEPDASGHLELRYRGWTAIDPRVWSFAHCLLNLDVSFNQLKTLPDEISNLHLLQELNCSCNKLQSLPGSIFSLAWLRVIKANGNAITTIPKEIGQCKALESLNLSENVLMTIPQEIASCTRLQTLLLQNNCLPRLPLSLAALSGQLQQLDISNNSEEIIITLPAKIHRDANSIMWILSLQQEKGHSIDRLKREVNMLQHDNISAERELAMEKDRIATLEGQKTVLENDIESGFKKENVGVLARV</sequence>
<accession>A0ABD3N3R5</accession>
<evidence type="ECO:0000256" key="3">
    <source>
        <dbReference type="SAM" id="Coils"/>
    </source>
</evidence>
<dbReference type="SMART" id="SM00369">
    <property type="entry name" value="LRR_TYP"/>
    <property type="match status" value="5"/>
</dbReference>
<dbReference type="InterPro" id="IPR032675">
    <property type="entry name" value="LRR_dom_sf"/>
</dbReference>
<feature type="coiled-coil region" evidence="3">
    <location>
        <begin position="193"/>
        <end position="234"/>
    </location>
</feature>
<dbReference type="PANTHER" id="PTHR48051">
    <property type="match status" value="1"/>
</dbReference>
<keyword evidence="2" id="KW-0677">Repeat</keyword>
<proteinExistence type="predicted"/>
<keyword evidence="5" id="KW-1185">Reference proteome</keyword>
<reference evidence="4 5" key="1">
    <citation type="submission" date="2024-10" db="EMBL/GenBank/DDBJ databases">
        <title>Updated reference genomes for cyclostephanoid diatoms.</title>
        <authorList>
            <person name="Roberts W.R."/>
            <person name="Alverson A.J."/>
        </authorList>
    </citation>
    <scope>NUCLEOTIDE SEQUENCE [LARGE SCALE GENOMIC DNA]</scope>
    <source>
        <strain evidence="4 5">AJA276-08</strain>
    </source>
</reference>
<keyword evidence="3" id="KW-0175">Coiled coil</keyword>
<evidence type="ECO:0000256" key="1">
    <source>
        <dbReference type="ARBA" id="ARBA00022614"/>
    </source>
</evidence>
<keyword evidence="1" id="KW-0433">Leucine-rich repeat</keyword>
<dbReference type="Proteomes" id="UP001530315">
    <property type="component" value="Unassembled WGS sequence"/>
</dbReference>